<proteinExistence type="predicted"/>
<dbReference type="InterPro" id="IPR010730">
    <property type="entry name" value="HET"/>
</dbReference>
<gene>
    <name evidence="2" type="ORF">NPX13_g10713</name>
</gene>
<name>A0A9W8THN0_9PEZI</name>
<evidence type="ECO:0000313" key="3">
    <source>
        <dbReference type="Proteomes" id="UP001148614"/>
    </source>
</evidence>
<dbReference type="Pfam" id="PF06985">
    <property type="entry name" value="HET"/>
    <property type="match status" value="1"/>
</dbReference>
<sequence length="719" mass="80857">MEVCQISLDDAISLESRDSSTAQRVNIFAPDAIQGCRLSCHALLKSNEASMLGFKGRKAAKVAKSMPPDLSSSFTLRDLEKSAEQGCTACRLFKCLFRELLTNLGCTDTKTAFLTWLSYSKLKILLQFGAVQRPMQLFCVLGSTMKLAFLRPTKVLMGDTSSDMSMQRAHRMIDKCEKEHTSCLPGRGELLPKRLVDLNPTGLGDNYVRLVEFDEKVDMRGTYACLSHCWGQDPMPITTTQKTLLDNKRSMSLSSLPPTFRDAILIARKLELKYIWIDSLCIIQDSKSDWETESAKMASIYKNAFITIAATASPDFQGGCFSKGDADLCFQVRQTGILDTVIAARTELTGELPEVYPLLTRGWVYQERMLSRRYLHCFQNELMLECREQRTCECGNHPGRDSYGEQLAAKSKYHDSGRNRLASSWHKVVTNYSMLRLTEPNDKLPAIFGCAQDMGNPNRGKYLAGVWEKTLGEDLLWTPRNYSTVSRPREWRAPSWTWTSIDAADGVKFLAGSVGYAASGATTSLKAFEEQIEEAQCDSKDPNNPFELDPAAAYLKIKCRLINAHIRRICYSCRRAMTIDHWYRVETEQRFDEDKYQDQNRPPCTFAVEKLQKRDSRFELLQDFKYTESTFQFSASNEGHSDGCMIAPVSLLKVLEMGGVNKGTAASFFLILKAVDGKPGTYVRVGILSVGFSSETKLRNWLDEVIAPRSGTANVITFV</sequence>
<protein>
    <recommendedName>
        <fullName evidence="1">Heterokaryon incompatibility domain-containing protein</fullName>
    </recommendedName>
</protein>
<comment type="caution">
    <text evidence="2">The sequence shown here is derived from an EMBL/GenBank/DDBJ whole genome shotgun (WGS) entry which is preliminary data.</text>
</comment>
<dbReference type="PANTHER" id="PTHR33112:SF9">
    <property type="entry name" value="HETEROKARYON INCOMPATIBILITY DOMAIN-CONTAINING PROTEIN"/>
    <property type="match status" value="1"/>
</dbReference>
<dbReference type="PANTHER" id="PTHR33112">
    <property type="entry name" value="DOMAIN PROTEIN, PUTATIVE-RELATED"/>
    <property type="match status" value="1"/>
</dbReference>
<dbReference type="EMBL" id="JANPWZ010003142">
    <property type="protein sequence ID" value="KAJ3554083.1"/>
    <property type="molecule type" value="Genomic_DNA"/>
</dbReference>
<dbReference type="Proteomes" id="UP001148614">
    <property type="component" value="Unassembled WGS sequence"/>
</dbReference>
<dbReference type="VEuPathDB" id="FungiDB:F4678DRAFT_450806"/>
<reference evidence="2" key="1">
    <citation type="submission" date="2022-07" db="EMBL/GenBank/DDBJ databases">
        <title>Genome Sequence of Xylaria arbuscula.</title>
        <authorList>
            <person name="Buettner E."/>
        </authorList>
    </citation>
    <scope>NUCLEOTIDE SEQUENCE</scope>
    <source>
        <strain evidence="2">VT107</strain>
    </source>
</reference>
<organism evidence="2 3">
    <name type="scientific">Xylaria arbuscula</name>
    <dbReference type="NCBI Taxonomy" id="114810"/>
    <lineage>
        <taxon>Eukaryota</taxon>
        <taxon>Fungi</taxon>
        <taxon>Dikarya</taxon>
        <taxon>Ascomycota</taxon>
        <taxon>Pezizomycotina</taxon>
        <taxon>Sordariomycetes</taxon>
        <taxon>Xylariomycetidae</taxon>
        <taxon>Xylariales</taxon>
        <taxon>Xylariaceae</taxon>
        <taxon>Xylaria</taxon>
    </lineage>
</organism>
<evidence type="ECO:0000259" key="1">
    <source>
        <dbReference type="Pfam" id="PF06985"/>
    </source>
</evidence>
<feature type="domain" description="Heterokaryon incompatibility" evidence="1">
    <location>
        <begin position="223"/>
        <end position="367"/>
    </location>
</feature>
<keyword evidence="3" id="KW-1185">Reference proteome</keyword>
<dbReference type="AlphaFoldDB" id="A0A9W8THN0"/>
<evidence type="ECO:0000313" key="2">
    <source>
        <dbReference type="EMBL" id="KAJ3554083.1"/>
    </source>
</evidence>
<accession>A0A9W8THN0</accession>